<keyword evidence="5" id="KW-0812">Transmembrane</keyword>
<proteinExistence type="inferred from homology"/>
<sequence length="437" mass="48412">MKKSLLSALILLGFSPWVYAESLLDIYHQAREKDPQLQETQAQRNAAFEKINEADAAKLPQIGLDANVNYLKSNNDDAYTARTTGAGITLTQAVFRQSIWMNSDITSKQALASDVALNLEKQSLILRTAQAYFSVLAAQDSLEYSLANEKALQRQLDETQQRFDVGMTAITDVQEAKAAHDLAVADTINTQNTLSNSYEALRQLTGTEHRFLDVLNTERFSPGQMTQSADQWLKQAQDHSLTLNQLRIAKDVARQQIDLAKTGHLPTLDLKLGANSDYTDYEKNTTSKQDGTVNQGTIGLQFNLPLYSGGATQSQVKQAQFNYVAASENLEKTYRSMQADLYKNYNNVFASVGTIKAYQQSVISADSALTATQAGYQVGTRTIVDVLTATTKLYFAKQKLSDARYNYILNTLQLKLTAGILSEQDLLDINNGLITKK</sequence>
<feature type="chain" id="PRO_5032584628" evidence="8">
    <location>
        <begin position="21"/>
        <end position="437"/>
    </location>
</feature>
<dbReference type="InterPro" id="IPR003423">
    <property type="entry name" value="OMP_efflux"/>
</dbReference>
<dbReference type="NCBIfam" id="TIGR01844">
    <property type="entry name" value="type_I_sec_TolC"/>
    <property type="match status" value="1"/>
</dbReference>
<dbReference type="GO" id="GO:0015288">
    <property type="term" value="F:porin activity"/>
    <property type="evidence" value="ECO:0007669"/>
    <property type="project" value="TreeGrafter"/>
</dbReference>
<reference evidence="9 10" key="1">
    <citation type="submission" date="2020-08" db="EMBL/GenBank/DDBJ databases">
        <title>Genomic Encyclopedia of Type Strains, Phase IV (KMG-IV): sequencing the most valuable type-strain genomes for metagenomic binning, comparative biology and taxonomic classification.</title>
        <authorList>
            <person name="Goeker M."/>
        </authorList>
    </citation>
    <scope>NUCLEOTIDE SEQUENCE [LARGE SCALE GENOMIC DNA]</scope>
    <source>
        <strain evidence="9 10">DSM 22975</strain>
    </source>
</reference>
<dbReference type="NCBIfam" id="NF007002">
    <property type="entry name" value="PRK09465.1"/>
    <property type="match status" value="1"/>
</dbReference>
<keyword evidence="4" id="KW-1134">Transmembrane beta strand</keyword>
<dbReference type="AlphaFoldDB" id="A0A841GJ67"/>
<dbReference type="Gene3D" id="1.20.1600.10">
    <property type="entry name" value="Outer membrane efflux proteins (OEP)"/>
    <property type="match status" value="1"/>
</dbReference>
<dbReference type="InterPro" id="IPR010130">
    <property type="entry name" value="T1SS_OMP_TolC"/>
</dbReference>
<comment type="subcellular location">
    <subcellularLocation>
        <location evidence="1">Cell outer membrane</location>
    </subcellularLocation>
</comment>
<dbReference type="GO" id="GO:1990281">
    <property type="term" value="C:efflux pump complex"/>
    <property type="evidence" value="ECO:0007669"/>
    <property type="project" value="TreeGrafter"/>
</dbReference>
<dbReference type="RefSeq" id="WP_188025345.1">
    <property type="nucleotide sequence ID" value="NZ_JACHGR010000001.1"/>
</dbReference>
<evidence type="ECO:0000256" key="7">
    <source>
        <dbReference type="ARBA" id="ARBA00023237"/>
    </source>
</evidence>
<name>A0A841GJ67_9GAMM</name>
<comment type="caution">
    <text evidence="9">The sequence shown here is derived from an EMBL/GenBank/DDBJ whole genome shotgun (WGS) entry which is preliminary data.</text>
</comment>
<dbReference type="PANTHER" id="PTHR30026">
    <property type="entry name" value="OUTER MEMBRANE PROTEIN TOLC"/>
    <property type="match status" value="1"/>
</dbReference>
<dbReference type="SUPFAM" id="SSF56954">
    <property type="entry name" value="Outer membrane efflux proteins (OEP)"/>
    <property type="match status" value="1"/>
</dbReference>
<dbReference type="EMBL" id="JACHGR010000001">
    <property type="protein sequence ID" value="MBB6054552.1"/>
    <property type="molecule type" value="Genomic_DNA"/>
</dbReference>
<keyword evidence="8" id="KW-0732">Signal</keyword>
<evidence type="ECO:0000256" key="8">
    <source>
        <dbReference type="SAM" id="SignalP"/>
    </source>
</evidence>
<comment type="similarity">
    <text evidence="2">Belongs to the outer membrane factor (OMF) (TC 1.B.17) family.</text>
</comment>
<evidence type="ECO:0000256" key="6">
    <source>
        <dbReference type="ARBA" id="ARBA00023136"/>
    </source>
</evidence>
<keyword evidence="3" id="KW-0813">Transport</keyword>
<evidence type="ECO:0000256" key="5">
    <source>
        <dbReference type="ARBA" id="ARBA00022692"/>
    </source>
</evidence>
<dbReference type="GO" id="GO:0015562">
    <property type="term" value="F:efflux transmembrane transporter activity"/>
    <property type="evidence" value="ECO:0007669"/>
    <property type="project" value="InterPro"/>
</dbReference>
<dbReference type="Proteomes" id="UP000585721">
    <property type="component" value="Unassembled WGS sequence"/>
</dbReference>
<keyword evidence="6" id="KW-0472">Membrane</keyword>
<evidence type="ECO:0000256" key="3">
    <source>
        <dbReference type="ARBA" id="ARBA00022448"/>
    </source>
</evidence>
<evidence type="ECO:0000256" key="2">
    <source>
        <dbReference type="ARBA" id="ARBA00007613"/>
    </source>
</evidence>
<evidence type="ECO:0000256" key="4">
    <source>
        <dbReference type="ARBA" id="ARBA00022452"/>
    </source>
</evidence>
<evidence type="ECO:0000313" key="9">
    <source>
        <dbReference type="EMBL" id="MBB6054552.1"/>
    </source>
</evidence>
<feature type="signal peptide" evidence="8">
    <location>
        <begin position="1"/>
        <end position="20"/>
    </location>
</feature>
<dbReference type="GO" id="GO:0009279">
    <property type="term" value="C:cell outer membrane"/>
    <property type="evidence" value="ECO:0007669"/>
    <property type="project" value="UniProtKB-SubCell"/>
</dbReference>
<gene>
    <name evidence="9" type="ORF">HNR75_000417</name>
</gene>
<dbReference type="InterPro" id="IPR058622">
    <property type="entry name" value="TolC"/>
</dbReference>
<dbReference type="Pfam" id="PF02321">
    <property type="entry name" value="OEP"/>
    <property type="match status" value="2"/>
</dbReference>
<organism evidence="9 10">
    <name type="scientific">Tolumonas osonensis</name>
    <dbReference type="NCBI Taxonomy" id="675874"/>
    <lineage>
        <taxon>Bacteria</taxon>
        <taxon>Pseudomonadati</taxon>
        <taxon>Pseudomonadota</taxon>
        <taxon>Gammaproteobacteria</taxon>
        <taxon>Aeromonadales</taxon>
        <taxon>Aeromonadaceae</taxon>
        <taxon>Tolumonas</taxon>
    </lineage>
</organism>
<evidence type="ECO:0000313" key="10">
    <source>
        <dbReference type="Proteomes" id="UP000585721"/>
    </source>
</evidence>
<protein>
    <submittedName>
        <fullName evidence="9">Outer membrane protein</fullName>
    </submittedName>
</protein>
<keyword evidence="10" id="KW-1185">Reference proteome</keyword>
<accession>A0A841GJ67</accession>
<dbReference type="PANTHER" id="PTHR30026:SF20">
    <property type="entry name" value="OUTER MEMBRANE PROTEIN TOLC"/>
    <property type="match status" value="1"/>
</dbReference>
<keyword evidence="7" id="KW-0998">Cell outer membrane</keyword>
<dbReference type="InterPro" id="IPR051906">
    <property type="entry name" value="TolC-like"/>
</dbReference>
<evidence type="ECO:0000256" key="1">
    <source>
        <dbReference type="ARBA" id="ARBA00004442"/>
    </source>
</evidence>